<gene>
    <name evidence="2" type="ORF">ACFQ2K_08610</name>
</gene>
<sequence>MTGSPPHLAHPDLAPAAGAQRRQYQRFRRRILPAEADLLTHTAHALLDEHGIDELLQWTPQLPARAPRHLALPGPDPGSITVAQLHQAVPGGDFSIAHLAHTPNTTTAHVIFLLSQHPVDWSPPRFRRTQHTATRLEQWRTWYEQDHLSLQDIADREGTSLATVRLAFLKNGVPLRPAGSYPGRPRRK</sequence>
<dbReference type="Proteomes" id="UP001596915">
    <property type="component" value="Unassembled WGS sequence"/>
</dbReference>
<organism evidence="2 3">
    <name type="scientific">Streptomyces sanglieri</name>
    <dbReference type="NCBI Taxonomy" id="193460"/>
    <lineage>
        <taxon>Bacteria</taxon>
        <taxon>Bacillati</taxon>
        <taxon>Actinomycetota</taxon>
        <taxon>Actinomycetes</taxon>
        <taxon>Kitasatosporales</taxon>
        <taxon>Streptomycetaceae</taxon>
        <taxon>Streptomyces</taxon>
    </lineage>
</organism>
<keyword evidence="3" id="KW-1185">Reference proteome</keyword>
<comment type="caution">
    <text evidence="2">The sequence shown here is derived from an EMBL/GenBank/DDBJ whole genome shotgun (WGS) entry which is preliminary data.</text>
</comment>
<feature type="region of interest" description="Disordered" evidence="1">
    <location>
        <begin position="1"/>
        <end position="20"/>
    </location>
</feature>
<reference evidence="3" key="1">
    <citation type="journal article" date="2019" name="Int. J. Syst. Evol. Microbiol.">
        <title>The Global Catalogue of Microorganisms (GCM) 10K type strain sequencing project: providing services to taxonomists for standard genome sequencing and annotation.</title>
        <authorList>
            <consortium name="The Broad Institute Genomics Platform"/>
            <consortium name="The Broad Institute Genome Sequencing Center for Infectious Disease"/>
            <person name="Wu L."/>
            <person name="Ma J."/>
        </authorList>
    </citation>
    <scope>NUCLEOTIDE SEQUENCE [LARGE SCALE GENOMIC DNA]</scope>
    <source>
        <strain evidence="3">JCM 12607</strain>
    </source>
</reference>
<name>A0ABW2WR80_9ACTN</name>
<accession>A0ABW2WR80</accession>
<protein>
    <submittedName>
        <fullName evidence="2">Uncharacterized protein</fullName>
    </submittedName>
</protein>
<evidence type="ECO:0000256" key="1">
    <source>
        <dbReference type="SAM" id="MobiDB-lite"/>
    </source>
</evidence>
<evidence type="ECO:0000313" key="3">
    <source>
        <dbReference type="Proteomes" id="UP001596915"/>
    </source>
</evidence>
<evidence type="ECO:0000313" key="2">
    <source>
        <dbReference type="EMBL" id="MFD0622876.1"/>
    </source>
</evidence>
<proteinExistence type="predicted"/>
<dbReference type="EMBL" id="JBHTGL010000008">
    <property type="protein sequence ID" value="MFD0622876.1"/>
    <property type="molecule type" value="Genomic_DNA"/>
</dbReference>